<dbReference type="SUPFAM" id="SSF54285">
    <property type="entry name" value="MoaD/ThiS"/>
    <property type="match status" value="1"/>
</dbReference>
<dbReference type="PANTHER" id="PTHR39081">
    <property type="entry name" value="MUT7-C DOMAIN-CONTAINING PROTEIN"/>
    <property type="match status" value="1"/>
</dbReference>
<dbReference type="Pfam" id="PF01927">
    <property type="entry name" value="Mut7-C"/>
    <property type="match status" value="1"/>
</dbReference>
<dbReference type="STRING" id="1111735.GCA_000428045_02631"/>
<proteinExistence type="predicted"/>
<evidence type="ECO:0000259" key="2">
    <source>
        <dbReference type="Pfam" id="PF01927"/>
    </source>
</evidence>
<evidence type="ECO:0000313" key="5">
    <source>
        <dbReference type="Proteomes" id="UP000235015"/>
    </source>
</evidence>
<dbReference type="EMBL" id="PKUN01000030">
    <property type="protein sequence ID" value="PLX59930.1"/>
    <property type="molecule type" value="Genomic_DNA"/>
</dbReference>
<feature type="domain" description="Mut7-C RNAse" evidence="2">
    <location>
        <begin position="100"/>
        <end position="243"/>
    </location>
</feature>
<dbReference type="Proteomes" id="UP000235015">
    <property type="component" value="Unassembled WGS sequence"/>
</dbReference>
<reference evidence="4 5" key="1">
    <citation type="submission" date="2017-11" db="EMBL/GenBank/DDBJ databases">
        <title>Genome-resolved metagenomics identifies genetic mobility, metabolic interactions, and unexpected diversity in perchlorate-reducing communities.</title>
        <authorList>
            <person name="Barnum T.P."/>
            <person name="Figueroa I.A."/>
            <person name="Carlstrom C.I."/>
            <person name="Lucas L.N."/>
            <person name="Engelbrektson A.L."/>
            <person name="Coates J.D."/>
        </authorList>
    </citation>
    <scope>NUCLEOTIDE SEQUENCE [LARGE SCALE GENOMIC DNA]</scope>
    <source>
        <strain evidence="4">BM301</strain>
    </source>
</reference>
<dbReference type="RefSeq" id="WP_273440953.1">
    <property type="nucleotide sequence ID" value="NZ_PKUN01000030.1"/>
</dbReference>
<dbReference type="InterPro" id="IPR016155">
    <property type="entry name" value="Mopterin_synth/thiamin_S_b"/>
</dbReference>
<accession>A0A2N6CS73</accession>
<organism evidence="4 5">
    <name type="scientific">Sedimenticola selenatireducens</name>
    <dbReference type="NCBI Taxonomy" id="191960"/>
    <lineage>
        <taxon>Bacteria</taxon>
        <taxon>Pseudomonadati</taxon>
        <taxon>Pseudomonadota</taxon>
        <taxon>Gammaproteobacteria</taxon>
        <taxon>Chromatiales</taxon>
        <taxon>Sedimenticolaceae</taxon>
        <taxon>Sedimenticola</taxon>
    </lineage>
</organism>
<protein>
    <submittedName>
        <fullName evidence="4">Twitching motility protein PilT</fullName>
    </submittedName>
</protein>
<dbReference type="Gene3D" id="3.10.20.30">
    <property type="match status" value="1"/>
</dbReference>
<dbReference type="GO" id="GO:0003723">
    <property type="term" value="F:RNA binding"/>
    <property type="evidence" value="ECO:0007669"/>
    <property type="project" value="UniProtKB-KW"/>
</dbReference>
<dbReference type="InterPro" id="IPR002782">
    <property type="entry name" value="Mut7-C_RNAse_dom"/>
</dbReference>
<dbReference type="Pfam" id="PF14451">
    <property type="entry name" value="Ub-Mut7C"/>
    <property type="match status" value="1"/>
</dbReference>
<dbReference type="AlphaFoldDB" id="A0A2N6CS73"/>
<sequence length="255" mass="30015">MPTPALRLHLRFYEELNDFLPAERQKIEFVHHHKKTGAIKDLVESLGVPHTEIDLILVNGQSVDFHYQVQDGDRISVYPVFEALDITPLTHLRPRPLRTTRFVLDAHLGRLAAYLRMLGFDALYRNDYDDPTLADISVAKQRILLTCDRKLLMRRQITHGYFVRSRQPRRQLREVIDRLDLHNQFLPFTRCLHCNGMIRPVAKALIQDQLLPHTRAHQELFGQCDQCHKIYWKGTHYQQMRQLIDEVIPQGLSMR</sequence>
<gene>
    <name evidence="4" type="ORF">C0630_18720</name>
</gene>
<dbReference type="InterPro" id="IPR012675">
    <property type="entry name" value="Beta-grasp_dom_sf"/>
</dbReference>
<dbReference type="PANTHER" id="PTHR39081:SF1">
    <property type="entry name" value="MUT7-C RNASE DOMAIN-CONTAINING PROTEIN"/>
    <property type="match status" value="1"/>
</dbReference>
<keyword evidence="1" id="KW-0694">RNA-binding</keyword>
<dbReference type="InterPro" id="IPR027798">
    <property type="entry name" value="Ub_Mut7C"/>
</dbReference>
<evidence type="ECO:0000256" key="1">
    <source>
        <dbReference type="PROSITE-ProRule" id="PRU00182"/>
    </source>
</evidence>
<dbReference type="PROSITE" id="PS50889">
    <property type="entry name" value="S4"/>
    <property type="match status" value="1"/>
</dbReference>
<evidence type="ECO:0000259" key="3">
    <source>
        <dbReference type="Pfam" id="PF14451"/>
    </source>
</evidence>
<name>A0A2N6CS73_9GAMM</name>
<comment type="caution">
    <text evidence="4">The sequence shown here is derived from an EMBL/GenBank/DDBJ whole genome shotgun (WGS) entry which is preliminary data.</text>
</comment>
<feature type="domain" description="Ubiquitin Mut7-C" evidence="3">
    <location>
        <begin position="8"/>
        <end position="85"/>
    </location>
</feature>
<evidence type="ECO:0000313" key="4">
    <source>
        <dbReference type="EMBL" id="PLX59930.1"/>
    </source>
</evidence>